<name>A0A0K1PEB5_9BACT</name>
<dbReference type="AlphaFoldDB" id="A0A0K1PEB5"/>
<proteinExistence type="predicted"/>
<gene>
    <name evidence="1" type="ORF">AKJ08_2133</name>
</gene>
<protein>
    <recommendedName>
        <fullName evidence="3">Outer membrane protein beta-barrel domain-containing protein</fullName>
    </recommendedName>
</protein>
<dbReference type="OrthoDB" id="5381975at2"/>
<evidence type="ECO:0000313" key="2">
    <source>
        <dbReference type="Proteomes" id="UP000055590"/>
    </source>
</evidence>
<dbReference type="EMBL" id="CP012332">
    <property type="protein sequence ID" value="AKU91746.1"/>
    <property type="molecule type" value="Genomic_DNA"/>
</dbReference>
<reference evidence="1 2" key="1">
    <citation type="submission" date="2015-08" db="EMBL/GenBank/DDBJ databases">
        <authorList>
            <person name="Babu N.S."/>
            <person name="Beckwith C.J."/>
            <person name="Beseler K.G."/>
            <person name="Brison A."/>
            <person name="Carone J.V."/>
            <person name="Caskin T.P."/>
            <person name="Diamond M."/>
            <person name="Durham M.E."/>
            <person name="Foxe J.M."/>
            <person name="Go M."/>
            <person name="Henderson B.A."/>
            <person name="Jones I.B."/>
            <person name="McGettigan J.A."/>
            <person name="Micheletti S.J."/>
            <person name="Nasrallah M.E."/>
            <person name="Ortiz D."/>
            <person name="Piller C.R."/>
            <person name="Privatt S.R."/>
            <person name="Schneider S.L."/>
            <person name="Sharp S."/>
            <person name="Smith T.C."/>
            <person name="Stanton J.D."/>
            <person name="Ullery H.E."/>
            <person name="Wilson R.J."/>
            <person name="Serrano M.G."/>
            <person name="Buck G."/>
            <person name="Lee V."/>
            <person name="Wang Y."/>
            <person name="Carvalho R."/>
            <person name="Voegtly L."/>
            <person name="Shi R."/>
            <person name="Duckworth R."/>
            <person name="Johnson A."/>
            <person name="Loviza R."/>
            <person name="Walstead R."/>
            <person name="Shah Z."/>
            <person name="Kiflezghi M."/>
            <person name="Wade K."/>
            <person name="Ball S.L."/>
            <person name="Bradley K.W."/>
            <person name="Asai D.J."/>
            <person name="Bowman C.A."/>
            <person name="Russell D.A."/>
            <person name="Pope W.H."/>
            <person name="Jacobs-Sera D."/>
            <person name="Hendrix R.W."/>
            <person name="Hatfull G.F."/>
        </authorList>
    </citation>
    <scope>NUCLEOTIDE SEQUENCE [LARGE SCALE GENOMIC DNA]</scope>
    <source>
        <strain evidence="1 2">DSM 27710</strain>
    </source>
</reference>
<dbReference type="RefSeq" id="WP_050726014.1">
    <property type="nucleotide sequence ID" value="NZ_CP012332.1"/>
</dbReference>
<evidence type="ECO:0000313" key="1">
    <source>
        <dbReference type="EMBL" id="AKU91746.1"/>
    </source>
</evidence>
<dbReference type="STRING" id="1391653.AKJ08_2133"/>
<accession>A0A0K1PEB5</accession>
<dbReference type="Proteomes" id="UP000055590">
    <property type="component" value="Chromosome"/>
</dbReference>
<keyword evidence="2" id="KW-1185">Reference proteome</keyword>
<evidence type="ECO:0008006" key="3">
    <source>
        <dbReference type="Google" id="ProtNLM"/>
    </source>
</evidence>
<organism evidence="1 2">
    <name type="scientific">Vulgatibacter incomptus</name>
    <dbReference type="NCBI Taxonomy" id="1391653"/>
    <lineage>
        <taxon>Bacteria</taxon>
        <taxon>Pseudomonadati</taxon>
        <taxon>Myxococcota</taxon>
        <taxon>Myxococcia</taxon>
        <taxon>Myxococcales</taxon>
        <taxon>Cystobacterineae</taxon>
        <taxon>Vulgatibacteraceae</taxon>
        <taxon>Vulgatibacter</taxon>
    </lineage>
</organism>
<sequence length="180" mass="18725">MRLGLAIALITVGFALPASGQAVSYLPILDHRDQPSLTLTSGFEHLVLSGRKSSDRTSSEPGAFADLAFGLPASDEGGEGILGLRIGTGPDEGTRLVAPYLAYRVFAGYDEWKTFFDIGAFARLLPVWGAGARLGVGVQYELSENAGLFVATGGSAAYGDGLQVGFDVGLGLQLRFGDPG</sequence>
<dbReference type="KEGG" id="vin:AKJ08_2133"/>